<keyword evidence="1" id="KW-0315">Glutamine amidotransferase</keyword>
<dbReference type="Proteomes" id="UP000241454">
    <property type="component" value="Chromosome"/>
</dbReference>
<dbReference type="SUPFAM" id="SSF56235">
    <property type="entry name" value="N-terminal nucleophile aminohydrolases (Ntn hydrolases)"/>
    <property type="match status" value="1"/>
</dbReference>
<name>A0A2R4G395_BIFAD</name>
<sequence length="221" mass="24545">MCVIATADKGAMPTVTQLAQMSEANPDGAGIAWHDESGLHRYRNPDNNKTLALILSNWDKLAASPFLLHFRLATHGAIKTENTHPFRYTLDNGEHGFIAHNGIARRYTHGRYASDSRNAILAWQTGQADLTDGTQGKFAKIDQNGRIEWLYGAETIQGGTGRIKVSNTIWDGYGYGYGYEDGLMGYDPNDIWDEAYQTGYEDGQEELLNGAVPDWTPHARH</sequence>
<evidence type="ECO:0000313" key="3">
    <source>
        <dbReference type="EMBL" id="AVT45350.1"/>
    </source>
</evidence>
<dbReference type="PROSITE" id="PS51278">
    <property type="entry name" value="GATASE_TYPE_2"/>
    <property type="match status" value="1"/>
</dbReference>
<dbReference type="Pfam" id="PF13230">
    <property type="entry name" value="GATase_4"/>
    <property type="match status" value="1"/>
</dbReference>
<dbReference type="PANTHER" id="PTHR42824">
    <property type="entry name" value="GLUTAMINE AMIDOTRANSFERASE"/>
    <property type="match status" value="1"/>
</dbReference>
<dbReference type="PANTHER" id="PTHR42824:SF1">
    <property type="entry name" value="GLUTAMINE AMIDOTRANSFERASE YAFJ-RELATED"/>
    <property type="match status" value="1"/>
</dbReference>
<proteinExistence type="predicted"/>
<dbReference type="RefSeq" id="WP_107646241.1">
    <property type="nucleotide sequence ID" value="NZ_CP028341.1"/>
</dbReference>
<dbReference type="InterPro" id="IPR017932">
    <property type="entry name" value="GATase_2_dom"/>
</dbReference>
<dbReference type="EMBL" id="CP028341">
    <property type="protein sequence ID" value="AVT45350.1"/>
    <property type="molecule type" value="Genomic_DNA"/>
</dbReference>
<dbReference type="AlphaFoldDB" id="A0A2R4G395"/>
<evidence type="ECO:0000259" key="2">
    <source>
        <dbReference type="PROSITE" id="PS51278"/>
    </source>
</evidence>
<evidence type="ECO:0000256" key="1">
    <source>
        <dbReference type="ARBA" id="ARBA00022962"/>
    </source>
</evidence>
<dbReference type="Gene3D" id="3.60.20.10">
    <property type="entry name" value="Glutamine Phosphoribosylpyrophosphate, subunit 1, domain 1"/>
    <property type="match status" value="1"/>
</dbReference>
<organism evidence="3 4">
    <name type="scientific">Bifidobacterium adolescentis</name>
    <dbReference type="NCBI Taxonomy" id="1680"/>
    <lineage>
        <taxon>Bacteria</taxon>
        <taxon>Bacillati</taxon>
        <taxon>Actinomycetota</taxon>
        <taxon>Actinomycetes</taxon>
        <taxon>Bifidobacteriales</taxon>
        <taxon>Bifidobacteriaceae</taxon>
        <taxon>Bifidobacterium</taxon>
    </lineage>
</organism>
<reference evidence="3 4" key="1">
    <citation type="submission" date="2018-03" db="EMBL/GenBank/DDBJ databases">
        <authorList>
            <person name="Keele B.F."/>
        </authorList>
    </citation>
    <scope>NUCLEOTIDE SEQUENCE [LARGE SCALE GENOMIC DNA]</scope>
    <source>
        <strain evidence="3 4">1-11</strain>
    </source>
</reference>
<dbReference type="InterPro" id="IPR029055">
    <property type="entry name" value="Ntn_hydrolases_N"/>
</dbReference>
<dbReference type="InterPro" id="IPR026869">
    <property type="entry name" value="EgtC-like"/>
</dbReference>
<protein>
    <recommendedName>
        <fullName evidence="2">Glutamine amidotransferase type-2 domain-containing protein</fullName>
    </recommendedName>
</protein>
<evidence type="ECO:0000313" key="4">
    <source>
        <dbReference type="Proteomes" id="UP000241454"/>
    </source>
</evidence>
<feature type="domain" description="Glutamine amidotransferase type-2" evidence="2">
    <location>
        <begin position="2"/>
        <end position="221"/>
    </location>
</feature>
<accession>A0A2R4G395</accession>
<gene>
    <name evidence="3" type="ORF">C8077_05095</name>
</gene>